<dbReference type="AlphaFoldDB" id="A0A932ZTR8"/>
<gene>
    <name evidence="2" type="ORF">HY618_02610</name>
</gene>
<reference evidence="2" key="1">
    <citation type="submission" date="2020-07" db="EMBL/GenBank/DDBJ databases">
        <title>Huge and variable diversity of episymbiotic CPR bacteria and DPANN archaea in groundwater ecosystems.</title>
        <authorList>
            <person name="He C.Y."/>
            <person name="Keren R."/>
            <person name="Whittaker M."/>
            <person name="Farag I.F."/>
            <person name="Doudna J."/>
            <person name="Cate J.H.D."/>
            <person name="Banfield J.F."/>
        </authorList>
    </citation>
    <scope>NUCLEOTIDE SEQUENCE</scope>
    <source>
        <strain evidence="2">NC_groundwater_1370_Ag_S-0.2um_69_93</strain>
    </source>
</reference>
<evidence type="ECO:0000259" key="1">
    <source>
        <dbReference type="Pfam" id="PF07287"/>
    </source>
</evidence>
<evidence type="ECO:0000313" key="2">
    <source>
        <dbReference type="EMBL" id="MBI4251325.1"/>
    </source>
</evidence>
<organism evidence="2 3">
    <name type="scientific">Tectimicrobiota bacterium</name>
    <dbReference type="NCBI Taxonomy" id="2528274"/>
    <lineage>
        <taxon>Bacteria</taxon>
        <taxon>Pseudomonadati</taxon>
        <taxon>Nitrospinota/Tectimicrobiota group</taxon>
        <taxon>Candidatus Tectimicrobiota</taxon>
    </lineage>
</organism>
<comment type="caution">
    <text evidence="2">The sequence shown here is derived from an EMBL/GenBank/DDBJ whole genome shotgun (WGS) entry which is preliminary data.</text>
</comment>
<dbReference type="Pfam" id="PF07287">
    <property type="entry name" value="AtuA"/>
    <property type="match status" value="2"/>
</dbReference>
<proteinExistence type="predicted"/>
<feature type="domain" description="Acyclic terpene utilisation N-terminal" evidence="1">
    <location>
        <begin position="63"/>
        <end position="216"/>
    </location>
</feature>
<dbReference type="InterPro" id="IPR010839">
    <property type="entry name" value="AtuA_N"/>
</dbReference>
<protein>
    <submittedName>
        <fullName evidence="2">Acyclic terpene utilization AtuA family protein</fullName>
    </submittedName>
</protein>
<dbReference type="Proteomes" id="UP000752292">
    <property type="component" value="Unassembled WGS sequence"/>
</dbReference>
<dbReference type="EMBL" id="JACQRX010000117">
    <property type="protein sequence ID" value="MBI4251325.1"/>
    <property type="molecule type" value="Genomic_DNA"/>
</dbReference>
<evidence type="ECO:0000313" key="3">
    <source>
        <dbReference type="Proteomes" id="UP000752292"/>
    </source>
</evidence>
<feature type="domain" description="Acyclic terpene utilisation N-terminal" evidence="1">
    <location>
        <begin position="240"/>
        <end position="412"/>
    </location>
</feature>
<accession>A0A932ZTR8</accession>
<name>A0A932ZTR8_UNCTE</name>
<sequence>MEIAAVDELRVLSVCGNLGYGFPVSSLENGIARNPHYMGADNGSTDAGPYYLGSGDQLTKREQIVRDLGHSLAAARRKKIPYIIGSAGTAGGNPHVDAVLDVMHQLAKRDGHRFRLAVIRAEMDKESVKRAVREGRIRSLGKLPPLTEEAVDESARIVGQMGLDPFIRAVEGGAEVVLAGRSCDTAIYTSYAAMRGFDLGLAFHMSKIIECGAQCALPIGANDCILGTLREDHFELEPMNAGKRLTPSSVAAHMMYEQPDPYLFYEPEGMVDLKESRFEQLDGRRVKVWGSRFVPAERPTIKLEGVRLRGYRTITVAGMTDPILLQNIDEVEGRVKDTVASMVRGSLGPGDYELRFIFYGRDGVMGRPGPDGRKLAHEVGVVVEAIAKDQATANSVLSLARSTFLHCGFAGRKATAGNLAFPFSPSDFQGGPVYEFHIYHLMEVEDAGAPFEVSFEQVG</sequence>